<dbReference type="Gene3D" id="1.20.140.150">
    <property type="match status" value="1"/>
</dbReference>
<reference evidence="6" key="2">
    <citation type="submission" date="2021-02" db="EMBL/GenBank/DDBJ databases">
        <authorList>
            <person name="Bekaert M."/>
        </authorList>
    </citation>
    <scope>NUCLEOTIDE SEQUENCE</scope>
    <source>
        <strain evidence="6">IoA-00</strain>
    </source>
</reference>
<evidence type="ECO:0000256" key="1">
    <source>
        <dbReference type="ARBA" id="ARBA00004141"/>
    </source>
</evidence>
<feature type="transmembrane region" description="Helical" evidence="5">
    <location>
        <begin position="134"/>
        <end position="156"/>
    </location>
</feature>
<name>A0A0K2T717_LEPSM</name>
<dbReference type="PANTHER" id="PTHR21284">
    <property type="entry name" value="EG:80H7.2 PROTEIN"/>
    <property type="match status" value="1"/>
</dbReference>
<dbReference type="GO" id="GO:0035151">
    <property type="term" value="P:regulation of tube size, open tracheal system"/>
    <property type="evidence" value="ECO:0007669"/>
    <property type="project" value="TreeGrafter"/>
</dbReference>
<dbReference type="OrthoDB" id="10062378at2759"/>
<keyword evidence="2 5" id="KW-0812">Transmembrane</keyword>
<accession>A0A0K2T717</accession>
<dbReference type="InterPro" id="IPR004031">
    <property type="entry name" value="PMP22/EMP/MP20/Claudin"/>
</dbReference>
<dbReference type="EMBL" id="HACA01004011">
    <property type="protein sequence ID" value="CDW21372.1"/>
    <property type="molecule type" value="Transcribed_RNA"/>
</dbReference>
<keyword evidence="4 5" id="KW-0472">Membrane</keyword>
<evidence type="ECO:0000313" key="7">
    <source>
        <dbReference type="EMBL" id="CDW21372.1"/>
    </source>
</evidence>
<dbReference type="Pfam" id="PF13903">
    <property type="entry name" value="Claudin_2"/>
    <property type="match status" value="1"/>
</dbReference>
<organism evidence="7">
    <name type="scientific">Lepeophtheirus salmonis</name>
    <name type="common">Salmon louse</name>
    <name type="synonym">Caligus salmonis</name>
    <dbReference type="NCBI Taxonomy" id="72036"/>
    <lineage>
        <taxon>Eukaryota</taxon>
        <taxon>Metazoa</taxon>
        <taxon>Ecdysozoa</taxon>
        <taxon>Arthropoda</taxon>
        <taxon>Crustacea</taxon>
        <taxon>Multicrustacea</taxon>
        <taxon>Hexanauplia</taxon>
        <taxon>Copepoda</taxon>
        <taxon>Siphonostomatoida</taxon>
        <taxon>Caligidae</taxon>
        <taxon>Lepeophtheirus</taxon>
    </lineage>
</organism>
<comment type="subcellular location">
    <subcellularLocation>
        <location evidence="1">Membrane</location>
        <topology evidence="1">Multi-pass membrane protein</topology>
    </subcellularLocation>
</comment>
<feature type="transmembrane region" description="Helical" evidence="5">
    <location>
        <begin position="100"/>
        <end position="122"/>
    </location>
</feature>
<keyword evidence="3 5" id="KW-1133">Transmembrane helix</keyword>
<evidence type="ECO:0000256" key="3">
    <source>
        <dbReference type="ARBA" id="ARBA00022989"/>
    </source>
</evidence>
<sequence>MDEIEFLSKNLKVSLGFSSIGALFITICFFSPYWLQSFPSERVPNPKFTNLGLWEVCFDGFHDMRHQYDTRFYGCKHILLEEYAIIQHEIQPPFFVATQFFFTICFTTMLLSIVLVLIYLLCIDEYYRVRMLRWTGFDLILSGGFGAVALIVFGIYGDGRDYMPDWENNYISWSFGLGFVGVVMEFVSGVLFIVESRIMLRKEIAREKQYPMEKRV</sequence>
<gene>
    <name evidence="6" type="ORF">LSAA_9396</name>
</gene>
<proteinExistence type="predicted"/>
<evidence type="ECO:0000256" key="5">
    <source>
        <dbReference type="SAM" id="Phobius"/>
    </source>
</evidence>
<dbReference type="AlphaFoldDB" id="A0A0K2T717"/>
<evidence type="ECO:0000256" key="4">
    <source>
        <dbReference type="ARBA" id="ARBA00023136"/>
    </source>
</evidence>
<feature type="transmembrane region" description="Helical" evidence="5">
    <location>
        <begin position="12"/>
        <end position="35"/>
    </location>
</feature>
<dbReference type="Proteomes" id="UP000675881">
    <property type="component" value="Chromosome 5"/>
</dbReference>
<keyword evidence="8" id="KW-1185">Reference proteome</keyword>
<dbReference type="PANTHER" id="PTHR21284:SF11">
    <property type="entry name" value="KUNE-KUNE"/>
    <property type="match status" value="1"/>
</dbReference>
<feature type="transmembrane region" description="Helical" evidence="5">
    <location>
        <begin position="171"/>
        <end position="194"/>
    </location>
</feature>
<dbReference type="GO" id="GO:0019991">
    <property type="term" value="P:septate junction assembly"/>
    <property type="evidence" value="ECO:0007669"/>
    <property type="project" value="TreeGrafter"/>
</dbReference>
<dbReference type="GO" id="GO:0016020">
    <property type="term" value="C:membrane"/>
    <property type="evidence" value="ECO:0007669"/>
    <property type="project" value="UniProtKB-SubCell"/>
</dbReference>
<dbReference type="GO" id="GO:0005918">
    <property type="term" value="C:septate junction"/>
    <property type="evidence" value="ECO:0007669"/>
    <property type="project" value="TreeGrafter"/>
</dbReference>
<reference evidence="7" key="1">
    <citation type="submission" date="2014-05" db="EMBL/GenBank/DDBJ databases">
        <authorList>
            <person name="Chronopoulou M."/>
        </authorList>
    </citation>
    <scope>NUCLEOTIDE SEQUENCE</scope>
    <source>
        <tissue evidence="7">Whole organism</tissue>
    </source>
</reference>
<evidence type="ECO:0000256" key="2">
    <source>
        <dbReference type="ARBA" id="ARBA00022692"/>
    </source>
</evidence>
<evidence type="ECO:0000313" key="8">
    <source>
        <dbReference type="Proteomes" id="UP000675881"/>
    </source>
</evidence>
<dbReference type="EMBL" id="HG994584">
    <property type="protein sequence ID" value="CAF2934157.1"/>
    <property type="molecule type" value="Genomic_DNA"/>
</dbReference>
<protein>
    <submittedName>
        <fullName evidence="6">(salmon louse) hypothetical protein</fullName>
    </submittedName>
</protein>
<evidence type="ECO:0000313" key="6">
    <source>
        <dbReference type="EMBL" id="CAF2934157.1"/>
    </source>
</evidence>